<accession>A0ABS2Q5J1</accession>
<evidence type="ECO:0000313" key="3">
    <source>
        <dbReference type="Proteomes" id="UP000808914"/>
    </source>
</evidence>
<sequence>MKFFFKKMSEDEVVNSNKGLIFGFYIYLFLLAINSIYSMYYSKDLMSSFTILIIGLIVALVFEAILNIKNKVKKSNYKKK</sequence>
<feature type="transmembrane region" description="Helical" evidence="1">
    <location>
        <begin position="46"/>
        <end position="68"/>
    </location>
</feature>
<keyword evidence="1" id="KW-0812">Transmembrane</keyword>
<feature type="transmembrane region" description="Helical" evidence="1">
    <location>
        <begin position="20"/>
        <end position="40"/>
    </location>
</feature>
<gene>
    <name evidence="2" type="ORF">JOD45_002996</name>
</gene>
<comment type="caution">
    <text evidence="2">The sequence shown here is derived from an EMBL/GenBank/DDBJ whole genome shotgun (WGS) entry which is preliminary data.</text>
</comment>
<dbReference type="Proteomes" id="UP000808914">
    <property type="component" value="Unassembled WGS sequence"/>
</dbReference>
<keyword evidence="1" id="KW-1133">Transmembrane helix</keyword>
<evidence type="ECO:0000313" key="2">
    <source>
        <dbReference type="EMBL" id="MBM7646762.1"/>
    </source>
</evidence>
<proteinExistence type="predicted"/>
<protein>
    <submittedName>
        <fullName evidence="2">Uncharacterized protein</fullName>
    </submittedName>
</protein>
<name>A0ABS2Q5J1_9BACL</name>
<keyword evidence="1" id="KW-0472">Membrane</keyword>
<keyword evidence="3" id="KW-1185">Reference proteome</keyword>
<reference evidence="2 3" key="1">
    <citation type="submission" date="2021-01" db="EMBL/GenBank/DDBJ databases">
        <title>Genomic Encyclopedia of Type Strains, Phase IV (KMG-IV): sequencing the most valuable type-strain genomes for metagenomic binning, comparative biology and taxonomic classification.</title>
        <authorList>
            <person name="Goeker M."/>
        </authorList>
    </citation>
    <scope>NUCLEOTIDE SEQUENCE [LARGE SCALE GENOMIC DNA]</scope>
    <source>
        <strain evidence="2 3">DSM 28236</strain>
    </source>
</reference>
<organism evidence="2 3">
    <name type="scientific">Scopulibacillus daqui</name>
    <dbReference type="NCBI Taxonomy" id="1469162"/>
    <lineage>
        <taxon>Bacteria</taxon>
        <taxon>Bacillati</taxon>
        <taxon>Bacillota</taxon>
        <taxon>Bacilli</taxon>
        <taxon>Bacillales</taxon>
        <taxon>Sporolactobacillaceae</taxon>
        <taxon>Scopulibacillus</taxon>
    </lineage>
</organism>
<evidence type="ECO:0000256" key="1">
    <source>
        <dbReference type="SAM" id="Phobius"/>
    </source>
</evidence>
<dbReference type="EMBL" id="JAFBER010000029">
    <property type="protein sequence ID" value="MBM7646762.1"/>
    <property type="molecule type" value="Genomic_DNA"/>
</dbReference>